<dbReference type="OrthoDB" id="287308at2"/>
<dbReference type="Proteomes" id="UP000295781">
    <property type="component" value="Chromosome"/>
</dbReference>
<name>A0A4P2Q5B5_SORCE</name>
<proteinExistence type="predicted"/>
<dbReference type="AlphaFoldDB" id="A0A4P2Q5B5"/>
<organism evidence="1 2">
    <name type="scientific">Sorangium cellulosum</name>
    <name type="common">Polyangium cellulosum</name>
    <dbReference type="NCBI Taxonomy" id="56"/>
    <lineage>
        <taxon>Bacteria</taxon>
        <taxon>Pseudomonadati</taxon>
        <taxon>Myxococcota</taxon>
        <taxon>Polyangia</taxon>
        <taxon>Polyangiales</taxon>
        <taxon>Polyangiaceae</taxon>
        <taxon>Sorangium</taxon>
    </lineage>
</organism>
<accession>A0A4P2Q5B5</accession>
<dbReference type="EMBL" id="CP012670">
    <property type="protein sequence ID" value="AUX24256.1"/>
    <property type="molecule type" value="Genomic_DNA"/>
</dbReference>
<dbReference type="RefSeq" id="WP_129350034.1">
    <property type="nucleotide sequence ID" value="NZ_CP012670.1"/>
</dbReference>
<evidence type="ECO:0000313" key="1">
    <source>
        <dbReference type="EMBL" id="AUX24256.1"/>
    </source>
</evidence>
<gene>
    <name evidence="1" type="ORF">SOCEGT47_047930</name>
</gene>
<protein>
    <submittedName>
        <fullName evidence="1">Uncharacterized protein</fullName>
    </submittedName>
</protein>
<sequence>MPSKDQVARELIAEHFAIEPHLQAVYRIVADNEASATEPIKLLEVNAATVATGGVTPFEFAPTQDVPFPTVIAEVTPAEFEALQTDGSKLPKGWRLDRAQRFTRDELAA</sequence>
<reference evidence="1 2" key="1">
    <citation type="submission" date="2015-09" db="EMBL/GenBank/DDBJ databases">
        <title>Sorangium comparison.</title>
        <authorList>
            <person name="Zaburannyi N."/>
            <person name="Bunk B."/>
            <person name="Overmann J."/>
            <person name="Mueller R."/>
        </authorList>
    </citation>
    <scope>NUCLEOTIDE SEQUENCE [LARGE SCALE GENOMIC DNA]</scope>
    <source>
        <strain evidence="1 2">So ceGT47</strain>
    </source>
</reference>
<evidence type="ECO:0000313" key="2">
    <source>
        <dbReference type="Proteomes" id="UP000295781"/>
    </source>
</evidence>